<reference evidence="1" key="1">
    <citation type="journal article" date="2021" name="Genome Biol. Evol.">
        <title>A High-Quality Reference Genome for a Parasitic Bivalve with Doubly Uniparental Inheritance (Bivalvia: Unionida).</title>
        <authorList>
            <person name="Smith C.H."/>
        </authorList>
    </citation>
    <scope>NUCLEOTIDE SEQUENCE</scope>
    <source>
        <strain evidence="1">CHS0354</strain>
    </source>
</reference>
<sequence>NISYLPFLAVKPCSSYPRIPSPIERAMSDCPFQEYTNSNHSSRLTSSVFQLDRTIGYQFTKLIVCPMTGMKT</sequence>
<keyword evidence="2" id="KW-1185">Reference proteome</keyword>
<name>A0AAE0TFS9_9BIVA</name>
<dbReference type="EMBL" id="JAEAOA010001197">
    <property type="protein sequence ID" value="KAK3609546.1"/>
    <property type="molecule type" value="Genomic_DNA"/>
</dbReference>
<evidence type="ECO:0000313" key="2">
    <source>
        <dbReference type="Proteomes" id="UP001195483"/>
    </source>
</evidence>
<comment type="caution">
    <text evidence="1">The sequence shown here is derived from an EMBL/GenBank/DDBJ whole genome shotgun (WGS) entry which is preliminary data.</text>
</comment>
<evidence type="ECO:0000313" key="1">
    <source>
        <dbReference type="EMBL" id="KAK3609546.1"/>
    </source>
</evidence>
<proteinExistence type="predicted"/>
<reference evidence="1" key="2">
    <citation type="journal article" date="2021" name="Genome Biol. Evol.">
        <title>Developing a high-quality reference genome for a parasitic bivalve with doubly uniparental inheritance (Bivalvia: Unionida).</title>
        <authorList>
            <person name="Smith C.H."/>
        </authorList>
    </citation>
    <scope>NUCLEOTIDE SEQUENCE</scope>
    <source>
        <strain evidence="1">CHS0354</strain>
        <tissue evidence="1">Mantle</tissue>
    </source>
</reference>
<gene>
    <name evidence="1" type="ORF">CHS0354_019557</name>
</gene>
<dbReference type="AlphaFoldDB" id="A0AAE0TFS9"/>
<accession>A0AAE0TFS9</accession>
<feature type="non-terminal residue" evidence="1">
    <location>
        <position position="1"/>
    </location>
</feature>
<dbReference type="Proteomes" id="UP001195483">
    <property type="component" value="Unassembled WGS sequence"/>
</dbReference>
<protein>
    <submittedName>
        <fullName evidence="1">Uncharacterized protein</fullName>
    </submittedName>
</protein>
<organism evidence="1 2">
    <name type="scientific">Potamilus streckersoni</name>
    <dbReference type="NCBI Taxonomy" id="2493646"/>
    <lineage>
        <taxon>Eukaryota</taxon>
        <taxon>Metazoa</taxon>
        <taxon>Spiralia</taxon>
        <taxon>Lophotrochozoa</taxon>
        <taxon>Mollusca</taxon>
        <taxon>Bivalvia</taxon>
        <taxon>Autobranchia</taxon>
        <taxon>Heteroconchia</taxon>
        <taxon>Palaeoheterodonta</taxon>
        <taxon>Unionida</taxon>
        <taxon>Unionoidea</taxon>
        <taxon>Unionidae</taxon>
        <taxon>Ambleminae</taxon>
        <taxon>Lampsilini</taxon>
        <taxon>Potamilus</taxon>
    </lineage>
</organism>
<reference evidence="1" key="3">
    <citation type="submission" date="2023-05" db="EMBL/GenBank/DDBJ databases">
        <authorList>
            <person name="Smith C.H."/>
        </authorList>
    </citation>
    <scope>NUCLEOTIDE SEQUENCE</scope>
    <source>
        <strain evidence="1">CHS0354</strain>
        <tissue evidence="1">Mantle</tissue>
    </source>
</reference>